<dbReference type="Pfam" id="PF25053">
    <property type="entry name" value="DUF7791"/>
    <property type="match status" value="1"/>
</dbReference>
<accession>A0A6A6S8H8</accession>
<reference evidence="5" key="1">
    <citation type="journal article" date="2020" name="Stud. Mycol.">
        <title>101 Dothideomycetes genomes: a test case for predicting lifestyles and emergence of pathogens.</title>
        <authorList>
            <person name="Haridas S."/>
            <person name="Albert R."/>
            <person name="Binder M."/>
            <person name="Bloem J."/>
            <person name="Labutti K."/>
            <person name="Salamov A."/>
            <person name="Andreopoulos B."/>
            <person name="Baker S."/>
            <person name="Barry K."/>
            <person name="Bills G."/>
            <person name="Bluhm B."/>
            <person name="Cannon C."/>
            <person name="Castanera R."/>
            <person name="Culley D."/>
            <person name="Daum C."/>
            <person name="Ezra D."/>
            <person name="Gonzalez J."/>
            <person name="Henrissat B."/>
            <person name="Kuo A."/>
            <person name="Liang C."/>
            <person name="Lipzen A."/>
            <person name="Lutzoni F."/>
            <person name="Magnuson J."/>
            <person name="Mondo S."/>
            <person name="Nolan M."/>
            <person name="Ohm R."/>
            <person name="Pangilinan J."/>
            <person name="Park H.-J."/>
            <person name="Ramirez L."/>
            <person name="Alfaro M."/>
            <person name="Sun H."/>
            <person name="Tritt A."/>
            <person name="Yoshinaga Y."/>
            <person name="Zwiers L.-H."/>
            <person name="Turgeon B."/>
            <person name="Goodwin S."/>
            <person name="Spatafora J."/>
            <person name="Crous P."/>
            <person name="Grigoriev I."/>
        </authorList>
    </citation>
    <scope>NUCLEOTIDE SEQUENCE</scope>
    <source>
        <strain evidence="5">CBS 473.64</strain>
    </source>
</reference>
<dbReference type="Pfam" id="PF24883">
    <property type="entry name" value="NPHP3_N"/>
    <property type="match status" value="1"/>
</dbReference>
<sequence>MIKLAEIEASNKEIDIQGESRLNLIRQDILRLVAQTKRSTEDLVENQGAELARLKTKLDTLQKEQMTSKQQCVQAGSGKSTLMKSIYENTRTMKNLHEWAGSKRLYVASFYFWNQGTEKQKSGLGLFQSLLYQILRSTPDIMTTVCKDYMAQDRLHYEAWEMRELQEMFRRISQQDQLDAKFCFFIDGLDEYDGEEKDMIELLTALSLSEHIKICVSSRPGRLYESFLPSQDRKFDIANFTKEDMKRHIDIHLQKSSNWRNLAASDSQSSYDCQQIISEISARAAGVWLWVSLVTNDVVKEADKNEDIDTLRRIVHEFPHDLYAYFERMIKKIPKLHREEMAQMFLIAVVESRPFPLYAFSILEKERKNKDYVTDTPIHAQQEAIELVDWEALKSRVQNRCSDLLIIHDWLDHRPNYQTHSVDFLHRTVRDFLLDYHRQLRMYLVKDFDPLVSMSRICLGLLKTFPDDMDLRDVPHPGILIITSEIMHYAYEVEKQSELEEETPLVHVLDELDRVNSHYARDPTGVHWTQSCHSFKRDGRFVSGEGTQCSFLGLAVQARLVKYVRAKIQADHRNMQKDGRPLLDYALRIQDMTSRFLPNHRERYDPSPDIDMVKSLLRNGADPNQAVHLNSGYSVWELFLISIYELHEFDGSRSRAQKERLNKAWYKACEAMIEAGARSDCLPNSDLGMDASAVFHRVFGENRGYILDQEMEWKIKGTQQSGNSCITM</sequence>
<evidence type="ECO:0000259" key="4">
    <source>
        <dbReference type="Pfam" id="PF25053"/>
    </source>
</evidence>
<proteinExistence type="predicted"/>
<name>A0A6A6S8H8_9PLEO</name>
<dbReference type="EMBL" id="MU006780">
    <property type="protein sequence ID" value="KAF2643043.1"/>
    <property type="molecule type" value="Genomic_DNA"/>
</dbReference>
<keyword evidence="1" id="KW-0677">Repeat</keyword>
<dbReference type="AlphaFoldDB" id="A0A6A6S8H8"/>
<organism evidence="5 6">
    <name type="scientific">Massarina eburnea CBS 473.64</name>
    <dbReference type="NCBI Taxonomy" id="1395130"/>
    <lineage>
        <taxon>Eukaryota</taxon>
        <taxon>Fungi</taxon>
        <taxon>Dikarya</taxon>
        <taxon>Ascomycota</taxon>
        <taxon>Pezizomycotina</taxon>
        <taxon>Dothideomycetes</taxon>
        <taxon>Pleosporomycetidae</taxon>
        <taxon>Pleosporales</taxon>
        <taxon>Massarineae</taxon>
        <taxon>Massarinaceae</taxon>
        <taxon>Massarina</taxon>
    </lineage>
</organism>
<feature type="domain" description="DUF7791" evidence="4">
    <location>
        <begin position="332"/>
        <end position="467"/>
    </location>
</feature>
<dbReference type="SUPFAM" id="SSF52540">
    <property type="entry name" value="P-loop containing nucleoside triphosphate hydrolases"/>
    <property type="match status" value="1"/>
</dbReference>
<dbReference type="OrthoDB" id="3781721at2759"/>
<dbReference type="PANTHER" id="PTHR10039">
    <property type="entry name" value="AMELOGENIN"/>
    <property type="match status" value="1"/>
</dbReference>
<evidence type="ECO:0000313" key="6">
    <source>
        <dbReference type="Proteomes" id="UP000799753"/>
    </source>
</evidence>
<dbReference type="Gene3D" id="3.40.50.300">
    <property type="entry name" value="P-loop containing nucleotide triphosphate hydrolases"/>
    <property type="match status" value="1"/>
</dbReference>
<keyword evidence="2" id="KW-0175">Coiled coil</keyword>
<evidence type="ECO:0000313" key="5">
    <source>
        <dbReference type="EMBL" id="KAF2643043.1"/>
    </source>
</evidence>
<feature type="coiled-coil region" evidence="2">
    <location>
        <begin position="44"/>
        <end position="71"/>
    </location>
</feature>
<evidence type="ECO:0000256" key="1">
    <source>
        <dbReference type="ARBA" id="ARBA00022737"/>
    </source>
</evidence>
<dbReference type="InterPro" id="IPR056693">
    <property type="entry name" value="DUF7791"/>
</dbReference>
<evidence type="ECO:0000259" key="3">
    <source>
        <dbReference type="Pfam" id="PF24883"/>
    </source>
</evidence>
<dbReference type="PANTHER" id="PTHR10039:SF5">
    <property type="entry name" value="NACHT DOMAIN-CONTAINING PROTEIN"/>
    <property type="match status" value="1"/>
</dbReference>
<gene>
    <name evidence="5" type="ORF">P280DRAFT_538892</name>
</gene>
<protein>
    <recommendedName>
        <fullName evidence="7">NACHT domain-containing protein</fullName>
    </recommendedName>
</protein>
<evidence type="ECO:0008006" key="7">
    <source>
        <dbReference type="Google" id="ProtNLM"/>
    </source>
</evidence>
<keyword evidence="6" id="KW-1185">Reference proteome</keyword>
<dbReference type="Proteomes" id="UP000799753">
    <property type="component" value="Unassembled WGS sequence"/>
</dbReference>
<evidence type="ECO:0000256" key="2">
    <source>
        <dbReference type="SAM" id="Coils"/>
    </source>
</evidence>
<dbReference type="InterPro" id="IPR027417">
    <property type="entry name" value="P-loop_NTPase"/>
</dbReference>
<dbReference type="InterPro" id="IPR056884">
    <property type="entry name" value="NPHP3-like_N"/>
</dbReference>
<feature type="domain" description="Nephrocystin 3-like N-terminal" evidence="3">
    <location>
        <begin position="74"/>
        <end position="219"/>
    </location>
</feature>